<dbReference type="PROSITE" id="PS50878">
    <property type="entry name" value="RT_POL"/>
    <property type="match status" value="1"/>
</dbReference>
<dbReference type="InterPro" id="IPR036397">
    <property type="entry name" value="RNaseH_sf"/>
</dbReference>
<dbReference type="PANTHER" id="PTHR36688:SF2">
    <property type="entry name" value="ENDONUCLEASE_EXONUCLEASE_PHOSPHATASE DOMAIN-CONTAINING PROTEIN"/>
    <property type="match status" value="1"/>
</dbReference>
<evidence type="ECO:0000259" key="2">
    <source>
        <dbReference type="PROSITE" id="PS50158"/>
    </source>
</evidence>
<evidence type="ECO:0000256" key="1">
    <source>
        <dbReference type="PROSITE-ProRule" id="PRU00047"/>
    </source>
</evidence>
<dbReference type="Proteomes" id="UP001652621">
    <property type="component" value="Unplaced"/>
</dbReference>
<protein>
    <submittedName>
        <fullName evidence="6">Uncharacterized protein LOC101894902 isoform X1</fullName>
    </submittedName>
</protein>
<dbReference type="InterPro" id="IPR012337">
    <property type="entry name" value="RNaseH-like_sf"/>
</dbReference>
<dbReference type="Pfam" id="PF14529">
    <property type="entry name" value="Exo_endo_phos_2"/>
    <property type="match status" value="1"/>
</dbReference>
<feature type="domain" description="Reverse transcriptase" evidence="3">
    <location>
        <begin position="850"/>
        <end position="1114"/>
    </location>
</feature>
<dbReference type="CDD" id="cd09276">
    <property type="entry name" value="Rnase_HI_RT_non_LTR"/>
    <property type="match status" value="1"/>
</dbReference>
<gene>
    <name evidence="6" type="primary">LOC101894902</name>
</gene>
<sequence>MDEQIIDNVQAMDTAVTVPHFEGTVTKDDAENKDVCVYARKKRVFDAVDVCEGGGEVGENRRGKNDKANSNTEDLCKNQKKRRVNEETLLYTENHKGIKAKELEKIKQADAIGATLYKITFETMEAANMFICNEEIKKLNMRVFIPKNFFQTFGILRNIPVSYSEDELLKGIVSDRKVASVTRFTRKDGSTESGFRPTETIKVGFYGDNHPSWVVFNHVVLVVDTYYPAIRQCFNCGRLGHTKLGCRSNPRCRKCGNEDCNMTCTIRSCILCKGSDHVCDERNKCPVWAKEIEINKIMTRKKMSKKEVLNSYKLQNRFDLSYDEANFPSLPAGSGSCVGREESPKIKTIDDDVNEVLTPYTYNSVAKKPKKPYIHRPGVKIGKRFFEEPSPSGPVYVKEDQKLSELEKITKELLKFMYDFFKKDENQVAVDAIQHFQQRIQKCGVTFEEDKRCRNKLINYNLVQKFRPDGYGGVAIGVRKKINISIIEYDTDYDILIIKTSNLQRNVVIVSVYFPPTTSNTCFIEEVSKLLLFLENFQNVILCGDFNARNEAWGDNLTSIKGRELRMLITEAGYLCLNNGKKTFKGGSNSQGSVPDLTFLSNVSGGNWNVLDGHFGGSRHLPITFEIKAEKPKGQNFLHKAKLMKALGELELEPDMLAIEDAISSEIKAASNNLNANRSPKYWWNDSLSVAYRNQLAALKKARKYPNYQNLSKASQEVENWKMKVKTAKNDSFLSKINELNRNANPREAWKFVNNVRNRESAEVRPWNNDRSSHFLQYLKDQVPGDLLEVPSYSDQHNFHDKIIFDFDHFEKILSEKKKGSAGGHDKITYEMIKALPGISKRAILTALYNAFLENSINDNWRIIKIVPIPKPNKDLTDMSNYRPISLISVFMKVINLMLKDKLVQFIDDKEVIPARSFAYRKSRSTSTCLNEFLHRVALLKANNYKVLVLSLDINNAYNCVRVDILGQILRKLNFNVSIVNWIINFLSKRILRLGDKEVVVKNGLPQGSCLSPLLFNIYTANLHKLEDNKTLIFQYADDFLLMVFDHDFDMALQHLQTKAVAFQRKCGYINLSFNPEKSKTIYFAKNSTKQILLNVDGCRIEQVKKMKFLGRIISNSLSVKDHYSHIKDPVSNRTRLLKCLNPPKGGLHPKVSLNLYKSLVRAKVDYGRTTTANSPKYVNNNIERLQNEMIRRSLGVSRSTPNHVIYALAGELPPKYRAKLLTTKEILKIKLENNDLSDIIENNPLVKSSYSVIYHQFEHIFRKIKITSYKNQRNLTVRTNLLPSTKNITPNEVIFSAFYCELSFYKSNQFCIFATDASVNIESTGCGVYNATKDFKFLFKIDFKASSMFGELFAIKKALEIATEDGYNRCVIFTDSLTACKALNSADSTNYLVAECHNILERSSIEKCHIVWIPAHRGIRINEEVDLLAKQASLVGAPVDVFLTPEEAYSRIENLVKDDWNEEFIRLSESKGSHFFQIINNIYEKPWFSKMIFEPSNTKLINRLITGHTSDKKYLHRIGAADSNLCETCAVLETAHHLIFDCTGILTFGTQLDSQLGYS</sequence>
<reference evidence="6" key="1">
    <citation type="submission" date="2025-08" db="UniProtKB">
        <authorList>
            <consortium name="RefSeq"/>
        </authorList>
    </citation>
    <scope>IDENTIFICATION</scope>
    <source>
        <strain evidence="6">Aabys</strain>
        <tissue evidence="6">Whole body</tissue>
    </source>
</reference>
<dbReference type="SUPFAM" id="SSF56672">
    <property type="entry name" value="DNA/RNA polymerases"/>
    <property type="match status" value="1"/>
</dbReference>
<evidence type="ECO:0000313" key="5">
    <source>
        <dbReference type="Proteomes" id="UP001652621"/>
    </source>
</evidence>
<dbReference type="GeneID" id="101894902"/>
<dbReference type="PROSITE" id="PS50879">
    <property type="entry name" value="RNASE_H_1"/>
    <property type="match status" value="1"/>
</dbReference>
<feature type="domain" description="CCHC-type" evidence="2">
    <location>
        <begin position="233"/>
        <end position="248"/>
    </location>
</feature>
<dbReference type="CDD" id="cd01650">
    <property type="entry name" value="RT_nLTR_like"/>
    <property type="match status" value="1"/>
</dbReference>
<feature type="domain" description="RNase H type-1" evidence="4">
    <location>
        <begin position="1308"/>
        <end position="1435"/>
    </location>
</feature>
<dbReference type="InterPro" id="IPR036691">
    <property type="entry name" value="Endo/exonu/phosph_ase_sf"/>
</dbReference>
<evidence type="ECO:0000259" key="4">
    <source>
        <dbReference type="PROSITE" id="PS50879"/>
    </source>
</evidence>
<dbReference type="SUPFAM" id="SSF56219">
    <property type="entry name" value="DNase I-like"/>
    <property type="match status" value="1"/>
</dbReference>
<proteinExistence type="predicted"/>
<dbReference type="Gene3D" id="3.60.10.10">
    <property type="entry name" value="Endonuclease/exonuclease/phosphatase"/>
    <property type="match status" value="1"/>
</dbReference>
<dbReference type="InterPro" id="IPR000477">
    <property type="entry name" value="RT_dom"/>
</dbReference>
<dbReference type="Gene3D" id="3.30.420.10">
    <property type="entry name" value="Ribonuclease H-like superfamily/Ribonuclease H"/>
    <property type="match status" value="1"/>
</dbReference>
<accession>A0ABM3VMU7</accession>
<dbReference type="InterPro" id="IPR001878">
    <property type="entry name" value="Znf_CCHC"/>
</dbReference>
<dbReference type="InterPro" id="IPR005135">
    <property type="entry name" value="Endo/exonuclease/phosphatase"/>
</dbReference>
<organism evidence="5 6">
    <name type="scientific">Musca domestica</name>
    <name type="common">House fly</name>
    <dbReference type="NCBI Taxonomy" id="7370"/>
    <lineage>
        <taxon>Eukaryota</taxon>
        <taxon>Metazoa</taxon>
        <taxon>Ecdysozoa</taxon>
        <taxon>Arthropoda</taxon>
        <taxon>Hexapoda</taxon>
        <taxon>Insecta</taxon>
        <taxon>Pterygota</taxon>
        <taxon>Neoptera</taxon>
        <taxon>Endopterygota</taxon>
        <taxon>Diptera</taxon>
        <taxon>Brachycera</taxon>
        <taxon>Muscomorpha</taxon>
        <taxon>Muscoidea</taxon>
        <taxon>Muscidae</taxon>
        <taxon>Musca</taxon>
    </lineage>
</organism>
<dbReference type="InterPro" id="IPR002156">
    <property type="entry name" value="RNaseH_domain"/>
</dbReference>
<dbReference type="InterPro" id="IPR052560">
    <property type="entry name" value="RdDP_mobile_element"/>
</dbReference>
<keyword evidence="1" id="KW-0479">Metal-binding</keyword>
<keyword evidence="1" id="KW-0862">Zinc</keyword>
<keyword evidence="5" id="KW-1185">Reference proteome</keyword>
<keyword evidence="1" id="KW-0863">Zinc-finger</keyword>
<dbReference type="InterPro" id="IPR043502">
    <property type="entry name" value="DNA/RNA_pol_sf"/>
</dbReference>
<dbReference type="Pfam" id="PF00075">
    <property type="entry name" value="RNase_H"/>
    <property type="match status" value="1"/>
</dbReference>
<dbReference type="SUPFAM" id="SSF53098">
    <property type="entry name" value="Ribonuclease H-like"/>
    <property type="match status" value="1"/>
</dbReference>
<evidence type="ECO:0000259" key="3">
    <source>
        <dbReference type="PROSITE" id="PS50878"/>
    </source>
</evidence>
<dbReference type="RefSeq" id="XP_058987126.1">
    <property type="nucleotide sequence ID" value="XM_059131143.1"/>
</dbReference>
<dbReference type="Pfam" id="PF00078">
    <property type="entry name" value="RVT_1"/>
    <property type="match status" value="1"/>
</dbReference>
<evidence type="ECO:0000313" key="6">
    <source>
        <dbReference type="RefSeq" id="XP_058987126.1"/>
    </source>
</evidence>
<dbReference type="PROSITE" id="PS50158">
    <property type="entry name" value="ZF_CCHC"/>
    <property type="match status" value="1"/>
</dbReference>
<name>A0ABM3VMU7_MUSDO</name>
<dbReference type="PANTHER" id="PTHR36688">
    <property type="entry name" value="ENDO/EXONUCLEASE/PHOSPHATASE DOMAIN-CONTAINING PROTEIN"/>
    <property type="match status" value="1"/>
</dbReference>